<dbReference type="EC" id="3.1.21.-" evidence="6"/>
<evidence type="ECO:0000256" key="1">
    <source>
        <dbReference type="ARBA" id="ARBA00010923"/>
    </source>
</evidence>
<keyword evidence="2" id="KW-0680">Restriction system</keyword>
<evidence type="ECO:0000313" key="7">
    <source>
        <dbReference type="Proteomes" id="UP001230978"/>
    </source>
</evidence>
<keyword evidence="6" id="KW-0255">Endonuclease</keyword>
<evidence type="ECO:0000259" key="5">
    <source>
        <dbReference type="Pfam" id="PF01420"/>
    </source>
</evidence>
<dbReference type="Gene3D" id="3.90.220.20">
    <property type="entry name" value="DNA methylase specificity domains"/>
    <property type="match status" value="2"/>
</dbReference>
<dbReference type="PANTHER" id="PTHR43140">
    <property type="entry name" value="TYPE-1 RESTRICTION ENZYME ECOKI SPECIFICITY PROTEIN"/>
    <property type="match status" value="1"/>
</dbReference>
<protein>
    <submittedName>
        <fullName evidence="6">Restriction endonuclease subunit S</fullName>
        <ecNumber evidence="6">3.1.21.-</ecNumber>
    </submittedName>
</protein>
<feature type="domain" description="Type I restriction modification DNA specificity" evidence="5">
    <location>
        <begin position="89"/>
        <end position="259"/>
    </location>
</feature>
<evidence type="ECO:0000256" key="2">
    <source>
        <dbReference type="ARBA" id="ARBA00022747"/>
    </source>
</evidence>
<feature type="domain" description="Type I restriction modification DNA specificity" evidence="5">
    <location>
        <begin position="402"/>
        <end position="550"/>
    </location>
</feature>
<evidence type="ECO:0000256" key="4">
    <source>
        <dbReference type="SAM" id="Coils"/>
    </source>
</evidence>
<keyword evidence="4" id="KW-0175">Coiled coil</keyword>
<dbReference type="RefSeq" id="WP_281465912.1">
    <property type="nucleotide sequence ID" value="NZ_CP124535.1"/>
</dbReference>
<dbReference type="InterPro" id="IPR051212">
    <property type="entry name" value="Type-I_RE_S_subunit"/>
</dbReference>
<dbReference type="InterPro" id="IPR044946">
    <property type="entry name" value="Restrct_endonuc_typeI_TRD_sf"/>
</dbReference>
<keyword evidence="7" id="KW-1185">Reference proteome</keyword>
<dbReference type="CDD" id="cd17264">
    <property type="entry name" value="RMtype1_S_Eco3763I-TRD2-CR2_like"/>
    <property type="match status" value="1"/>
</dbReference>
<dbReference type="CDD" id="cd17515">
    <property type="entry name" value="RMtype1_S_MjaORF132P_Sau1132ORF3780P-TRD1-CR1_like"/>
    <property type="match status" value="1"/>
</dbReference>
<keyword evidence="3" id="KW-0238">DNA-binding</keyword>
<dbReference type="InterPro" id="IPR000055">
    <property type="entry name" value="Restrct_endonuc_typeI_TRD"/>
</dbReference>
<dbReference type="PANTHER" id="PTHR43140:SF1">
    <property type="entry name" value="TYPE I RESTRICTION ENZYME ECOKI SPECIFICITY SUBUNIT"/>
    <property type="match status" value="1"/>
</dbReference>
<name>A0ABY8Q6Q8_9RHOB</name>
<gene>
    <name evidence="6" type="ORF">QF092_17375</name>
</gene>
<accession>A0ABY8Q6Q8</accession>
<evidence type="ECO:0000313" key="6">
    <source>
        <dbReference type="EMBL" id="WGV16000.1"/>
    </source>
</evidence>
<dbReference type="GO" id="GO:0016787">
    <property type="term" value="F:hydrolase activity"/>
    <property type="evidence" value="ECO:0007669"/>
    <property type="project" value="UniProtKB-KW"/>
</dbReference>
<keyword evidence="6" id="KW-0540">Nuclease</keyword>
<organism evidence="6 7">
    <name type="scientific">Fuscovulum ytuae</name>
    <dbReference type="NCBI Taxonomy" id="3042299"/>
    <lineage>
        <taxon>Bacteria</taxon>
        <taxon>Pseudomonadati</taxon>
        <taxon>Pseudomonadota</taxon>
        <taxon>Alphaproteobacteria</taxon>
        <taxon>Rhodobacterales</taxon>
        <taxon>Paracoccaceae</taxon>
        <taxon>Fuscovulum</taxon>
    </lineage>
</organism>
<comment type="similarity">
    <text evidence="1">Belongs to the type-I restriction system S methylase family.</text>
</comment>
<feature type="coiled-coil region" evidence="4">
    <location>
        <begin position="535"/>
        <end position="562"/>
    </location>
</feature>
<reference evidence="6 7" key="1">
    <citation type="submission" date="2023-04" db="EMBL/GenBank/DDBJ databases">
        <title>YMD61, complete Genome.</title>
        <authorList>
            <person name="Zhang J."/>
        </authorList>
    </citation>
    <scope>NUCLEOTIDE SEQUENCE [LARGE SCALE GENOMIC DNA]</scope>
    <source>
        <strain evidence="6 7">YMD61</strain>
    </source>
</reference>
<dbReference type="SUPFAM" id="SSF116734">
    <property type="entry name" value="DNA methylase specificity domain"/>
    <property type="match status" value="2"/>
</dbReference>
<keyword evidence="6" id="KW-0378">Hydrolase</keyword>
<sequence>MKDTPFTEARLLSLYDRVAEAEDAIPRLRRFVLDLAVRGKLVRQDAGDEPASVLLERIETEKALLVKARAIKKTELPDITKGDEPYKIPRNWSWTRLGTIGDWGAGSTPPRGNPDLFGGGITWLKSGELNDNTELVGSEETVSEYAVTTGSFRLNKPGDVLIAMYGATIGKLAILAENAVTNQAVCGCTPFKGVHNRFLYLFLLSYRANFHAASEGGAQPNISKVKIVNTPLPLPPLAEQHRIVAKVEELMALLDRLEAARAAREEARTRLTAATLSRLTEADSDTPTAARFALQTLPALTTRPDQIKTLRQTILNLAVRGKLVVQDAGDEPASVLVERIGDIRKGRVAAGELKKPKETSPIAPTDCLFSIPTPWAWAMADTLWDFENGDRSANYPSRDQLVETGIPFINAGHLDGGRVSLVGMNFITVEKFKSLAGGKLRQGDQLYCLRGSLGKHAVFDYQTDAAIASSLVILRPVLRACVPYLACFLDSDAAQVQLRRFDNGSAQPNLSSANLRRFIVPLPPLAEQQRIVAKVDELMSLCDRLERALQDATTTRARLLDATLREALAGAQEAA</sequence>
<dbReference type="Proteomes" id="UP001230978">
    <property type="component" value="Chromosome"/>
</dbReference>
<dbReference type="GO" id="GO:0004519">
    <property type="term" value="F:endonuclease activity"/>
    <property type="evidence" value="ECO:0007669"/>
    <property type="project" value="UniProtKB-KW"/>
</dbReference>
<proteinExistence type="inferred from homology"/>
<evidence type="ECO:0000256" key="3">
    <source>
        <dbReference type="ARBA" id="ARBA00023125"/>
    </source>
</evidence>
<dbReference type="EMBL" id="CP124535">
    <property type="protein sequence ID" value="WGV16000.1"/>
    <property type="molecule type" value="Genomic_DNA"/>
</dbReference>
<dbReference type="Pfam" id="PF01420">
    <property type="entry name" value="Methylase_S"/>
    <property type="match status" value="2"/>
</dbReference>